<keyword evidence="3" id="KW-0050">Antiport</keyword>
<evidence type="ECO:0000256" key="3">
    <source>
        <dbReference type="ARBA" id="ARBA00022449"/>
    </source>
</evidence>
<protein>
    <submittedName>
        <fullName evidence="10">Sodium/potassium/calcium exchanger 5</fullName>
    </submittedName>
</protein>
<evidence type="ECO:0000256" key="7">
    <source>
        <dbReference type="ARBA" id="ARBA00023136"/>
    </source>
</evidence>
<evidence type="ECO:0000256" key="6">
    <source>
        <dbReference type="ARBA" id="ARBA00022989"/>
    </source>
</evidence>
<dbReference type="InterPro" id="IPR044880">
    <property type="entry name" value="NCX_ion-bd_dom_sf"/>
</dbReference>
<comment type="similarity">
    <text evidence="2">Belongs to the Ca(2+):cation antiporter (CaCA) (TC 2.A.19) family. SLC24A subfamily.</text>
</comment>
<feature type="transmembrane region" description="Helical" evidence="8">
    <location>
        <begin position="355"/>
        <end position="378"/>
    </location>
</feature>
<keyword evidence="7 8" id="KW-0472">Membrane</keyword>
<evidence type="ECO:0000259" key="9">
    <source>
        <dbReference type="Pfam" id="PF01699"/>
    </source>
</evidence>
<name>A0A226EPR4_FOLCA</name>
<dbReference type="InterPro" id="IPR004837">
    <property type="entry name" value="NaCa_Exmemb"/>
</dbReference>
<comment type="subcellular location">
    <subcellularLocation>
        <location evidence="1">Membrane</location>
        <topology evidence="1">Multi-pass membrane protein</topology>
    </subcellularLocation>
</comment>
<gene>
    <name evidence="10" type="ORF">Fcan01_05502</name>
</gene>
<evidence type="ECO:0000256" key="8">
    <source>
        <dbReference type="SAM" id="Phobius"/>
    </source>
</evidence>
<sequence>LDLHPIEIDLEWVQETRDHFRIKLEDVKQFVKNCTRLPINAFPEDLFTEDERRSGWIMIHIFLVLYVFLGFAIVCGDYFVPAVELMSAELHLERDIAGATLMGIATSSPELFTNVIGVFVMRGDIGVGTIVGSAVFNHLAICSCIGLGTRHVVNLDWWPISRDVIFYSVSVLALLLVLWDERIYWYEATSLLFIYAVYIYGMLNDEKLQISLENIPWIHAFSRRNRRHRQYSVGGNEVAKEEDAQSNGNLSSSRTAIFMIPHCMTGPRNMENGTSGNLAGTELIQCIRHSLALFTRKLNIHMQTREQGHLHSPFNPMPSRESGSWNMVKWGLSWPIRFLLSLTIPDCRSPKLSHLYPVTFVSSTLWIAALSYVASWMMTVVGHTLMIPDTVFGVSGRRSFFYSALMNYLNLNLIESNKPVIAAGTSVPEAVSSVFVARRGFGTMAVSNAVGSNTFNILVCLGLPWLIRCIVNANSENNYAEIGSRALQYSTMMLILSIALMHGIILWNGFCINKRIAASALGLYIAFLTFDSLIELNMFFNINLPLCN</sequence>
<keyword evidence="11" id="KW-1185">Reference proteome</keyword>
<dbReference type="OMA" id="WIMIHIF"/>
<keyword evidence="4" id="KW-0813">Transport</keyword>
<proteinExistence type="inferred from homology"/>
<feature type="domain" description="Sodium/calcium exchanger membrane region" evidence="9">
    <location>
        <begin position="61"/>
        <end position="202"/>
    </location>
</feature>
<dbReference type="OrthoDB" id="2127281at2759"/>
<keyword evidence="4" id="KW-0406">Ion transport</keyword>
<feature type="transmembrane region" description="Helical" evidence="8">
    <location>
        <begin position="492"/>
        <end position="510"/>
    </location>
</feature>
<keyword evidence="4" id="KW-0109">Calcium transport</keyword>
<evidence type="ECO:0000256" key="4">
    <source>
        <dbReference type="ARBA" id="ARBA00022568"/>
    </source>
</evidence>
<feature type="transmembrane region" description="Helical" evidence="8">
    <location>
        <begin position="454"/>
        <end position="471"/>
    </location>
</feature>
<dbReference type="PANTHER" id="PTHR10846:SF73">
    <property type="entry name" value="SODIUM_CALCIUM EXCHANGER MEMBRANE REGION DOMAIN-CONTAINING PROTEIN"/>
    <property type="match status" value="1"/>
</dbReference>
<dbReference type="Proteomes" id="UP000198287">
    <property type="component" value="Unassembled WGS sequence"/>
</dbReference>
<keyword evidence="6 8" id="KW-1133">Transmembrane helix</keyword>
<feature type="transmembrane region" description="Helical" evidence="8">
    <location>
        <begin position="516"/>
        <end position="534"/>
    </location>
</feature>
<dbReference type="EMBL" id="LNIX01000002">
    <property type="protein sequence ID" value="OXA59613.1"/>
    <property type="molecule type" value="Genomic_DNA"/>
</dbReference>
<feature type="transmembrane region" description="Helical" evidence="8">
    <location>
        <begin position="101"/>
        <end position="121"/>
    </location>
</feature>
<dbReference type="InterPro" id="IPR004481">
    <property type="entry name" value="K/Na/Ca-exchanger"/>
</dbReference>
<dbReference type="PANTHER" id="PTHR10846">
    <property type="entry name" value="SODIUM/POTASSIUM/CALCIUM EXCHANGER"/>
    <property type="match status" value="1"/>
</dbReference>
<evidence type="ECO:0000313" key="10">
    <source>
        <dbReference type="EMBL" id="OXA59613.1"/>
    </source>
</evidence>
<feature type="transmembrane region" description="Helical" evidence="8">
    <location>
        <begin position="127"/>
        <end position="148"/>
    </location>
</feature>
<feature type="non-terminal residue" evidence="10">
    <location>
        <position position="1"/>
    </location>
</feature>
<accession>A0A226EPR4</accession>
<dbReference type="GO" id="GO:0008273">
    <property type="term" value="F:calcium, potassium:sodium antiporter activity"/>
    <property type="evidence" value="ECO:0007669"/>
    <property type="project" value="TreeGrafter"/>
</dbReference>
<evidence type="ECO:0000256" key="2">
    <source>
        <dbReference type="ARBA" id="ARBA00005364"/>
    </source>
</evidence>
<comment type="caution">
    <text evidence="10">The sequence shown here is derived from an EMBL/GenBank/DDBJ whole genome shotgun (WGS) entry which is preliminary data.</text>
</comment>
<evidence type="ECO:0000256" key="5">
    <source>
        <dbReference type="ARBA" id="ARBA00022692"/>
    </source>
</evidence>
<keyword evidence="5 8" id="KW-0812">Transmembrane</keyword>
<feature type="transmembrane region" description="Helical" evidence="8">
    <location>
        <begin position="160"/>
        <end position="179"/>
    </location>
</feature>
<feature type="transmembrane region" description="Helical" evidence="8">
    <location>
        <begin position="185"/>
        <end position="203"/>
    </location>
</feature>
<dbReference type="GO" id="GO:0006874">
    <property type="term" value="P:intracellular calcium ion homeostasis"/>
    <property type="evidence" value="ECO:0007669"/>
    <property type="project" value="TreeGrafter"/>
</dbReference>
<dbReference type="AlphaFoldDB" id="A0A226EPR4"/>
<organism evidence="10 11">
    <name type="scientific">Folsomia candida</name>
    <name type="common">Springtail</name>
    <dbReference type="NCBI Taxonomy" id="158441"/>
    <lineage>
        <taxon>Eukaryota</taxon>
        <taxon>Metazoa</taxon>
        <taxon>Ecdysozoa</taxon>
        <taxon>Arthropoda</taxon>
        <taxon>Hexapoda</taxon>
        <taxon>Collembola</taxon>
        <taxon>Entomobryomorpha</taxon>
        <taxon>Isotomoidea</taxon>
        <taxon>Isotomidae</taxon>
        <taxon>Proisotominae</taxon>
        <taxon>Folsomia</taxon>
    </lineage>
</organism>
<dbReference type="GO" id="GO:0005262">
    <property type="term" value="F:calcium channel activity"/>
    <property type="evidence" value="ECO:0007669"/>
    <property type="project" value="TreeGrafter"/>
</dbReference>
<dbReference type="GO" id="GO:0005886">
    <property type="term" value="C:plasma membrane"/>
    <property type="evidence" value="ECO:0007669"/>
    <property type="project" value="TreeGrafter"/>
</dbReference>
<evidence type="ECO:0000313" key="11">
    <source>
        <dbReference type="Proteomes" id="UP000198287"/>
    </source>
</evidence>
<reference evidence="10 11" key="1">
    <citation type="submission" date="2015-12" db="EMBL/GenBank/DDBJ databases">
        <title>The genome of Folsomia candida.</title>
        <authorList>
            <person name="Faddeeva A."/>
            <person name="Derks M.F."/>
            <person name="Anvar Y."/>
            <person name="Smit S."/>
            <person name="Van Straalen N."/>
            <person name="Roelofs D."/>
        </authorList>
    </citation>
    <scope>NUCLEOTIDE SEQUENCE [LARGE SCALE GENOMIC DNA]</scope>
    <source>
        <strain evidence="10 11">VU population</strain>
        <tissue evidence="10">Whole body</tissue>
    </source>
</reference>
<dbReference type="Gene3D" id="1.20.1420.30">
    <property type="entry name" value="NCX, central ion-binding region"/>
    <property type="match status" value="2"/>
</dbReference>
<dbReference type="Pfam" id="PF01699">
    <property type="entry name" value="Na_Ca_ex"/>
    <property type="match status" value="2"/>
</dbReference>
<feature type="transmembrane region" description="Helical" evidence="8">
    <location>
        <begin position="56"/>
        <end position="80"/>
    </location>
</feature>
<keyword evidence="4" id="KW-0106">Calcium</keyword>
<evidence type="ECO:0000256" key="1">
    <source>
        <dbReference type="ARBA" id="ARBA00004141"/>
    </source>
</evidence>
<feature type="domain" description="Sodium/calcium exchanger membrane region" evidence="9">
    <location>
        <begin position="357"/>
        <end position="530"/>
    </location>
</feature>